<dbReference type="EMBL" id="CAXKWB010022790">
    <property type="protein sequence ID" value="CAL4124620.1"/>
    <property type="molecule type" value="Genomic_DNA"/>
</dbReference>
<dbReference type="Gene3D" id="3.30.720.50">
    <property type="match status" value="1"/>
</dbReference>
<protein>
    <recommendedName>
        <fullName evidence="4">Poly [ADP-ribose] polymerase</fullName>
        <shortName evidence="4">PARP</shortName>
        <ecNumber evidence="4">2.4.2.-</ecNumber>
    </recommendedName>
</protein>
<keyword evidence="4" id="KW-0520">NAD</keyword>
<reference evidence="8 9" key="1">
    <citation type="submission" date="2024-05" db="EMBL/GenBank/DDBJ databases">
        <authorList>
            <person name="Wallberg A."/>
        </authorList>
    </citation>
    <scope>NUCLEOTIDE SEQUENCE [LARGE SCALE GENOMIC DNA]</scope>
</reference>
<evidence type="ECO:0000256" key="4">
    <source>
        <dbReference type="RuleBase" id="RU362114"/>
    </source>
</evidence>
<feature type="region of interest" description="Disordered" evidence="5">
    <location>
        <begin position="588"/>
        <end position="625"/>
    </location>
</feature>
<dbReference type="InterPro" id="IPR004170">
    <property type="entry name" value="WWE_dom"/>
</dbReference>
<dbReference type="SUPFAM" id="SSF56399">
    <property type="entry name" value="ADP-ribosylation"/>
    <property type="match status" value="1"/>
</dbReference>
<feature type="domain" description="WWE" evidence="6">
    <location>
        <begin position="508"/>
        <end position="597"/>
    </location>
</feature>
<proteinExistence type="inferred from homology"/>
<feature type="compositionally biased region" description="Basic and acidic residues" evidence="5">
    <location>
        <begin position="59"/>
        <end position="86"/>
    </location>
</feature>
<dbReference type="Proteomes" id="UP001497623">
    <property type="component" value="Unassembled WGS sequence"/>
</dbReference>
<name>A0AAV2RH68_MEGNR</name>
<feature type="region of interest" description="Disordered" evidence="5">
    <location>
        <begin position="346"/>
        <end position="373"/>
    </location>
</feature>
<dbReference type="InterPro" id="IPR012317">
    <property type="entry name" value="Poly(ADP-ribose)pol_cat_dom"/>
</dbReference>
<feature type="non-terminal residue" evidence="8">
    <location>
        <position position="812"/>
    </location>
</feature>
<evidence type="ECO:0000313" key="9">
    <source>
        <dbReference type="Proteomes" id="UP001497623"/>
    </source>
</evidence>
<evidence type="ECO:0000256" key="5">
    <source>
        <dbReference type="SAM" id="MobiDB-lite"/>
    </source>
</evidence>
<keyword evidence="2" id="KW-0539">Nucleus</keyword>
<dbReference type="SMART" id="SM00678">
    <property type="entry name" value="WWE"/>
    <property type="match status" value="1"/>
</dbReference>
<feature type="domain" description="PARP catalytic" evidence="7">
    <location>
        <begin position="618"/>
        <end position="812"/>
    </location>
</feature>
<dbReference type="PROSITE" id="PS50918">
    <property type="entry name" value="WWE"/>
    <property type="match status" value="1"/>
</dbReference>
<keyword evidence="4" id="KW-0328">Glycosyltransferase</keyword>
<accession>A0AAV2RH68</accession>
<dbReference type="Pfam" id="PF02825">
    <property type="entry name" value="WWE"/>
    <property type="match status" value="1"/>
</dbReference>
<dbReference type="GO" id="GO:1990404">
    <property type="term" value="F:NAD+-protein mono-ADP-ribosyltransferase activity"/>
    <property type="evidence" value="ECO:0007669"/>
    <property type="project" value="TreeGrafter"/>
</dbReference>
<dbReference type="PANTHER" id="PTHR45740:SF2">
    <property type="entry name" value="POLY [ADP-RIBOSE] POLYMERASE"/>
    <property type="match status" value="1"/>
</dbReference>
<evidence type="ECO:0000256" key="3">
    <source>
        <dbReference type="ARBA" id="ARBA00024347"/>
    </source>
</evidence>
<evidence type="ECO:0000259" key="7">
    <source>
        <dbReference type="PROSITE" id="PS51059"/>
    </source>
</evidence>
<dbReference type="InterPro" id="IPR051712">
    <property type="entry name" value="ARTD-AVP"/>
</dbReference>
<comment type="caution">
    <text evidence="8">The sequence shown here is derived from an EMBL/GenBank/DDBJ whole genome shotgun (WGS) entry which is preliminary data.</text>
</comment>
<feature type="region of interest" description="Disordered" evidence="5">
    <location>
        <begin position="1"/>
        <end position="92"/>
    </location>
</feature>
<evidence type="ECO:0000313" key="8">
    <source>
        <dbReference type="EMBL" id="CAL4124620.1"/>
    </source>
</evidence>
<dbReference type="GO" id="GO:0005634">
    <property type="term" value="C:nucleus"/>
    <property type="evidence" value="ECO:0007669"/>
    <property type="project" value="UniProtKB-SubCell"/>
</dbReference>
<dbReference type="Pfam" id="PF00644">
    <property type="entry name" value="PARP"/>
    <property type="match status" value="1"/>
</dbReference>
<evidence type="ECO:0000259" key="6">
    <source>
        <dbReference type="PROSITE" id="PS50918"/>
    </source>
</evidence>
<comment type="subcellular location">
    <subcellularLocation>
        <location evidence="1">Nucleus</location>
    </subcellularLocation>
</comment>
<dbReference type="GO" id="GO:0003950">
    <property type="term" value="F:NAD+ poly-ADP-ribosyltransferase activity"/>
    <property type="evidence" value="ECO:0007669"/>
    <property type="project" value="UniProtKB-UniRule"/>
</dbReference>
<organism evidence="8 9">
    <name type="scientific">Meganyctiphanes norvegica</name>
    <name type="common">Northern krill</name>
    <name type="synonym">Thysanopoda norvegica</name>
    <dbReference type="NCBI Taxonomy" id="48144"/>
    <lineage>
        <taxon>Eukaryota</taxon>
        <taxon>Metazoa</taxon>
        <taxon>Ecdysozoa</taxon>
        <taxon>Arthropoda</taxon>
        <taxon>Crustacea</taxon>
        <taxon>Multicrustacea</taxon>
        <taxon>Malacostraca</taxon>
        <taxon>Eumalacostraca</taxon>
        <taxon>Eucarida</taxon>
        <taxon>Euphausiacea</taxon>
        <taxon>Euphausiidae</taxon>
        <taxon>Meganyctiphanes</taxon>
    </lineage>
</organism>
<dbReference type="AlphaFoldDB" id="A0AAV2RH68"/>
<feature type="non-terminal residue" evidence="8">
    <location>
        <position position="1"/>
    </location>
</feature>
<sequence length="812" mass="93687">VAYRHRPRGRGFSSSEEDSDSDGSYDGYRSNRDYQDRRDKPQYKEAYRHPERPQYFQRGRYERGPYNYRQEDDFERNIQDHRKYDNPRYSQDNEVGATASELVEALSKCPNWKETLLNLLEKEEMKPSEVRKIANQYPSVFHLDGEVLELKPQISLCEEHMQDGCRSRNECRKLHICDKYITGDCQSRACLMGHKWDTNHNIKVLKEYNLNNLPQSTLAKLIHDITRPSQPDGPLEICLNFNKKGCRNIPCERLHLCLSLVKNKNICKKKNCKLNHDVLDMSCLNLLTAYGISVNESPRDILDSILRMNPSIINLRDIDDESKGKKKKDKASSPVTIVLESDCDDASDMMDNSSDSDTINKGKKSSKDSLKRKNKTEKDLGTVWFDFSNGDVNNPEICYYSVESLCKNEATGCDRLHSTHHFHWQISERGDSWYNLTIPLIKCLELSYCNPEEEDATLERLNPQSLDRSSRNLLLLMGRDKWQADFNTMTMSNSSKSKVLKLRRLCTQNITGQDIDENKFNWYFKDKNQKWIVYGDIDSTGEEKLKSNISSKDIENAFKQDFEKPLSFKNSSFNYSLDFINMKQTNTQTNVAREVRRRPKPHLSENDDGQSKTSNVNLPSTWEPMQPTDRVRKVNVQPSTSEYKAVVNLFTGNYTITKIERIQNPFHYRAFANKVQDMIAVYNNDSSKADVRQLFHGTKSAVIKSICSENFDWRLHGTSTGNVYGRGTYFSPDVKLSYGYCQPDPSSGSKYMFIAKVAVGTMIVGDSSMARPPINNATSMPYDTTVNNMSNPTIIVKYDKQEYYPEYIVTLN</sequence>
<dbReference type="GO" id="GO:0008270">
    <property type="term" value="F:zinc ion binding"/>
    <property type="evidence" value="ECO:0007669"/>
    <property type="project" value="InterPro"/>
</dbReference>
<dbReference type="InterPro" id="IPR037197">
    <property type="entry name" value="WWE_dom_sf"/>
</dbReference>
<dbReference type="SUPFAM" id="SSF117839">
    <property type="entry name" value="WWE domain"/>
    <property type="match status" value="1"/>
</dbReference>
<feature type="compositionally biased region" description="Basic and acidic residues" evidence="5">
    <location>
        <begin position="29"/>
        <end position="52"/>
    </location>
</feature>
<dbReference type="PROSITE" id="PS51059">
    <property type="entry name" value="PARP_CATALYTIC"/>
    <property type="match status" value="1"/>
</dbReference>
<keyword evidence="9" id="KW-1185">Reference proteome</keyword>
<dbReference type="InterPro" id="IPR018123">
    <property type="entry name" value="WWE-dom_subgr"/>
</dbReference>
<comment type="similarity">
    <text evidence="3">Belongs to the ARTD/PARP family.</text>
</comment>
<feature type="compositionally biased region" description="Polar residues" evidence="5">
    <location>
        <begin position="611"/>
        <end position="620"/>
    </location>
</feature>
<dbReference type="EC" id="2.4.2.-" evidence="4"/>
<dbReference type="PANTHER" id="PTHR45740">
    <property type="entry name" value="POLY [ADP-RIBOSE] POLYMERASE"/>
    <property type="match status" value="1"/>
</dbReference>
<evidence type="ECO:0000256" key="1">
    <source>
        <dbReference type="ARBA" id="ARBA00004123"/>
    </source>
</evidence>
<keyword evidence="4" id="KW-0808">Transferase</keyword>
<gene>
    <name evidence="8" type="ORF">MNOR_LOCUS24657</name>
</gene>
<dbReference type="Gene3D" id="3.90.228.10">
    <property type="match status" value="1"/>
</dbReference>
<evidence type="ECO:0000256" key="2">
    <source>
        <dbReference type="ARBA" id="ARBA00023242"/>
    </source>
</evidence>